<protein>
    <submittedName>
        <fullName evidence="3">NAD(P)-dependent alcohol dehydrogenase</fullName>
    </submittedName>
</protein>
<dbReference type="Gene3D" id="3.90.180.10">
    <property type="entry name" value="Medium-chain alcohol dehydrogenases, catalytic domain"/>
    <property type="match status" value="1"/>
</dbReference>
<dbReference type="PANTHER" id="PTHR11695:SF294">
    <property type="entry name" value="RETICULON-4-INTERACTING PROTEIN 1, MITOCHONDRIAL"/>
    <property type="match status" value="1"/>
</dbReference>
<dbReference type="InterPro" id="IPR050700">
    <property type="entry name" value="YIM1/Zinc_Alcohol_DH_Fams"/>
</dbReference>
<keyword evidence="4" id="KW-1185">Reference proteome</keyword>
<sequence length="344" mass="36094">MTSATPSQHRPPHPSDHSSQLRDRAVTQRRYGDSDVLRLETVDRPRPAKGEVLLRVHAAGLDRGTWHLMTGRPYVMRLALGLRAPRDPVVGRDVAGTVVEVGEGVTRFAAGDEVYGAARGSLAEHAVAREARLAPKPAGLGWEQAGVVPISGLTAIQAVEAARIGPGQRVLVLGASGGVGTYAVQLAVALGAEVTGVCSAAKADLVRSLGATSVLDYRVDDPADGTQQWDVVLDIGGNPSIRRLRRMLTPTGTAVLVGGEEGGRWTGGIGRSLRAAALSPFLRQRLVMLASREDGRVLERLAPHLEAGTVVPAVDSVHPLAEAPAAMRRLEAGEVRGKVAISVA</sequence>
<dbReference type="Pfam" id="PF13602">
    <property type="entry name" value="ADH_zinc_N_2"/>
    <property type="match status" value="1"/>
</dbReference>
<dbReference type="InterPro" id="IPR013154">
    <property type="entry name" value="ADH-like_N"/>
</dbReference>
<evidence type="ECO:0000259" key="2">
    <source>
        <dbReference type="SMART" id="SM00829"/>
    </source>
</evidence>
<reference evidence="4" key="1">
    <citation type="journal article" date="2019" name="Int. J. Syst. Evol. Microbiol.">
        <title>The Global Catalogue of Microorganisms (GCM) 10K type strain sequencing project: providing services to taxonomists for standard genome sequencing and annotation.</title>
        <authorList>
            <consortium name="The Broad Institute Genomics Platform"/>
            <consortium name="The Broad Institute Genome Sequencing Center for Infectious Disease"/>
            <person name="Wu L."/>
            <person name="Ma J."/>
        </authorList>
    </citation>
    <scope>NUCLEOTIDE SEQUENCE [LARGE SCALE GENOMIC DNA]</scope>
    <source>
        <strain evidence="4">DFY41</strain>
    </source>
</reference>
<dbReference type="RefSeq" id="WP_378590792.1">
    <property type="nucleotide sequence ID" value="NZ_JBHSKD010000014.1"/>
</dbReference>
<dbReference type="PANTHER" id="PTHR11695">
    <property type="entry name" value="ALCOHOL DEHYDROGENASE RELATED"/>
    <property type="match status" value="1"/>
</dbReference>
<dbReference type="SUPFAM" id="SSF50129">
    <property type="entry name" value="GroES-like"/>
    <property type="match status" value="1"/>
</dbReference>
<comment type="caution">
    <text evidence="3">The sequence shown here is derived from an EMBL/GenBank/DDBJ whole genome shotgun (WGS) entry which is preliminary data.</text>
</comment>
<evidence type="ECO:0000313" key="3">
    <source>
        <dbReference type="EMBL" id="MFC5177622.1"/>
    </source>
</evidence>
<feature type="region of interest" description="Disordered" evidence="1">
    <location>
        <begin position="1"/>
        <end position="32"/>
    </location>
</feature>
<feature type="domain" description="Enoyl reductase (ER)" evidence="2">
    <location>
        <begin position="32"/>
        <end position="341"/>
    </location>
</feature>
<feature type="compositionally biased region" description="Basic and acidic residues" evidence="1">
    <location>
        <begin position="13"/>
        <end position="32"/>
    </location>
</feature>
<dbReference type="SMART" id="SM00829">
    <property type="entry name" value="PKS_ER"/>
    <property type="match status" value="1"/>
</dbReference>
<dbReference type="InterPro" id="IPR011032">
    <property type="entry name" value="GroES-like_sf"/>
</dbReference>
<dbReference type="InterPro" id="IPR020843">
    <property type="entry name" value="ER"/>
</dbReference>
<name>A0ABW0BKZ1_9ACTN</name>
<gene>
    <name evidence="3" type="ORF">ACFPGP_13140</name>
</gene>
<accession>A0ABW0BKZ1</accession>
<dbReference type="InterPro" id="IPR036291">
    <property type="entry name" value="NAD(P)-bd_dom_sf"/>
</dbReference>
<dbReference type="SUPFAM" id="SSF51735">
    <property type="entry name" value="NAD(P)-binding Rossmann-fold domains"/>
    <property type="match status" value="1"/>
</dbReference>
<evidence type="ECO:0000313" key="4">
    <source>
        <dbReference type="Proteomes" id="UP001596087"/>
    </source>
</evidence>
<dbReference type="Proteomes" id="UP001596087">
    <property type="component" value="Unassembled WGS sequence"/>
</dbReference>
<dbReference type="EMBL" id="JBHSKD010000014">
    <property type="protein sequence ID" value="MFC5177622.1"/>
    <property type="molecule type" value="Genomic_DNA"/>
</dbReference>
<proteinExistence type="predicted"/>
<evidence type="ECO:0000256" key="1">
    <source>
        <dbReference type="SAM" id="MobiDB-lite"/>
    </source>
</evidence>
<dbReference type="CDD" id="cd08267">
    <property type="entry name" value="MDR1"/>
    <property type="match status" value="1"/>
</dbReference>
<dbReference type="Gene3D" id="3.40.50.720">
    <property type="entry name" value="NAD(P)-binding Rossmann-like Domain"/>
    <property type="match status" value="1"/>
</dbReference>
<dbReference type="Pfam" id="PF08240">
    <property type="entry name" value="ADH_N"/>
    <property type="match status" value="1"/>
</dbReference>
<organism evidence="3 4">
    <name type="scientific">Nocardioides taihuensis</name>
    <dbReference type="NCBI Taxonomy" id="1835606"/>
    <lineage>
        <taxon>Bacteria</taxon>
        <taxon>Bacillati</taxon>
        <taxon>Actinomycetota</taxon>
        <taxon>Actinomycetes</taxon>
        <taxon>Propionibacteriales</taxon>
        <taxon>Nocardioidaceae</taxon>
        <taxon>Nocardioides</taxon>
    </lineage>
</organism>